<comment type="caution">
    <text evidence="1">The sequence shown here is derived from an EMBL/GenBank/DDBJ whole genome shotgun (WGS) entry which is preliminary data.</text>
</comment>
<sequence length="201" mass="21606">MAKLRTLREVSSSPCWRNLWKVKKLLPIKITSQSMLPTSTTKRRDHTSMKTDKSSETNSPAEPTEPGALVSEKELETEIQSRMPSFPQGPPGTIIGGGQGMGGGQGGGGGGGRRHRNNNSERGFEEIDEEIDEDVEMEGGGGGTEHDSAGGQGGRMRRRTYIKRKIRRSKRSNGDDDKEEGGGSGSGQGGGRGQWQPPSKL</sequence>
<organism evidence="1 2">
    <name type="scientific">Lecanicillium saksenae</name>
    <dbReference type="NCBI Taxonomy" id="468837"/>
    <lineage>
        <taxon>Eukaryota</taxon>
        <taxon>Fungi</taxon>
        <taxon>Dikarya</taxon>
        <taxon>Ascomycota</taxon>
        <taxon>Pezizomycotina</taxon>
        <taxon>Sordariomycetes</taxon>
        <taxon>Hypocreomycetidae</taxon>
        <taxon>Hypocreales</taxon>
        <taxon>Cordycipitaceae</taxon>
        <taxon>Lecanicillium</taxon>
    </lineage>
</organism>
<dbReference type="Proteomes" id="UP001148737">
    <property type="component" value="Unassembled WGS sequence"/>
</dbReference>
<name>A0ACC1R6E6_9HYPO</name>
<dbReference type="EMBL" id="JANAKD010000075">
    <property type="protein sequence ID" value="KAJ3498034.1"/>
    <property type="molecule type" value="Genomic_DNA"/>
</dbReference>
<gene>
    <name evidence="1" type="ORF">NLG97_g1435</name>
</gene>
<evidence type="ECO:0000313" key="1">
    <source>
        <dbReference type="EMBL" id="KAJ3498034.1"/>
    </source>
</evidence>
<proteinExistence type="predicted"/>
<reference evidence="1" key="1">
    <citation type="submission" date="2022-07" db="EMBL/GenBank/DDBJ databases">
        <title>Genome Sequence of Lecanicillium saksenae.</title>
        <authorList>
            <person name="Buettner E."/>
        </authorList>
    </citation>
    <scope>NUCLEOTIDE SEQUENCE</scope>
    <source>
        <strain evidence="1">VT-O1</strain>
    </source>
</reference>
<protein>
    <submittedName>
        <fullName evidence="1">Uncharacterized protein</fullName>
    </submittedName>
</protein>
<evidence type="ECO:0000313" key="2">
    <source>
        <dbReference type="Proteomes" id="UP001148737"/>
    </source>
</evidence>
<keyword evidence="2" id="KW-1185">Reference proteome</keyword>
<accession>A0ACC1R6E6</accession>